<dbReference type="GO" id="GO:0003700">
    <property type="term" value="F:DNA-binding transcription factor activity"/>
    <property type="evidence" value="ECO:0007669"/>
    <property type="project" value="InterPro"/>
</dbReference>
<dbReference type="Gramene" id="EFJ29985">
    <property type="protein sequence ID" value="EFJ29985"/>
    <property type="gene ID" value="SELMODRAFT_410039"/>
</dbReference>
<accession>D8RDA4</accession>
<dbReference type="STRING" id="88036.D8RDA4"/>
<dbReference type="PANTHER" id="PTHR32467">
    <property type="entry name" value="AP2-LIKE ETHYLENE-RESPONSIVE TRANSCRIPTION FACTOR"/>
    <property type="match status" value="1"/>
</dbReference>
<evidence type="ECO:0000256" key="5">
    <source>
        <dbReference type="ARBA" id="ARBA00023242"/>
    </source>
</evidence>
<evidence type="ECO:0000256" key="3">
    <source>
        <dbReference type="ARBA" id="ARBA00023125"/>
    </source>
</evidence>
<evidence type="ECO:0000313" key="9">
    <source>
        <dbReference type="Proteomes" id="UP000001514"/>
    </source>
</evidence>
<dbReference type="EMBL" id="GL377576">
    <property type="protein sequence ID" value="EFJ29985.1"/>
    <property type="molecule type" value="Genomic_DNA"/>
</dbReference>
<keyword evidence="4" id="KW-0804">Transcription</keyword>
<dbReference type="InterPro" id="IPR036955">
    <property type="entry name" value="AP2/ERF_dom_sf"/>
</dbReference>
<dbReference type="HOGENOM" id="CLU_822315_0_0_1"/>
<dbReference type="InterPro" id="IPR016177">
    <property type="entry name" value="DNA-bd_dom_sf"/>
</dbReference>
<gene>
    <name evidence="8" type="ORF">SELMODRAFT_410039</name>
</gene>
<keyword evidence="5" id="KW-0539">Nucleus</keyword>
<keyword evidence="9" id="KW-1185">Reference proteome</keyword>
<dbReference type="SUPFAM" id="SSF54171">
    <property type="entry name" value="DNA-binding domain"/>
    <property type="match status" value="1"/>
</dbReference>
<feature type="region of interest" description="Disordered" evidence="6">
    <location>
        <begin position="1"/>
        <end position="32"/>
    </location>
</feature>
<feature type="region of interest" description="Disordered" evidence="6">
    <location>
        <begin position="175"/>
        <end position="199"/>
    </location>
</feature>
<evidence type="ECO:0000259" key="7">
    <source>
        <dbReference type="SMART" id="SM00380"/>
    </source>
</evidence>
<evidence type="ECO:0000313" key="8">
    <source>
        <dbReference type="EMBL" id="EFJ29985.1"/>
    </source>
</evidence>
<protein>
    <recommendedName>
        <fullName evidence="7">AP2/ERF domain-containing protein</fullName>
    </recommendedName>
</protein>
<dbReference type="AlphaFoldDB" id="D8RDA4"/>
<dbReference type="InParanoid" id="D8RDA4"/>
<keyword evidence="2" id="KW-0805">Transcription regulation</keyword>
<evidence type="ECO:0000256" key="6">
    <source>
        <dbReference type="SAM" id="MobiDB-lite"/>
    </source>
</evidence>
<dbReference type="SMART" id="SM00380">
    <property type="entry name" value="AP2"/>
    <property type="match status" value="1"/>
</dbReference>
<sequence>MPRSNPVRSSRAARAPGIAAPPQPNRRRPPAHILRTESSSNELLAVEVLARGFQLSPGDFAAPDEDPNIKDTRRRRSARKGMAVTSIFSPAAHDPAAPSLAAAFTLPPVASAGSLAPRTKRRRLAPPSPAMVGGQDHHPMIAEKKKATSMVTRAATSTIKTSSCSSSSKIKRSSCAKREITARPSKKEETRKKRKTPTCARRYAKKSSRYVGVSYYKRIERWETHIWGTSKGKQIYVGSCSNEEAGARCSLTGFMNYDRAYIKFRGQNCPNFPYSDYVHEIPQEITFLFESNRFHTNSRLPNCMVECPLRDTPPAADSTRIDDRIEGGALIRPPHCRA</sequence>
<organism evidence="9">
    <name type="scientific">Selaginella moellendorffii</name>
    <name type="common">Spikemoss</name>
    <dbReference type="NCBI Taxonomy" id="88036"/>
    <lineage>
        <taxon>Eukaryota</taxon>
        <taxon>Viridiplantae</taxon>
        <taxon>Streptophyta</taxon>
        <taxon>Embryophyta</taxon>
        <taxon>Tracheophyta</taxon>
        <taxon>Lycopodiopsida</taxon>
        <taxon>Selaginellales</taxon>
        <taxon>Selaginellaceae</taxon>
        <taxon>Selaginella</taxon>
    </lineage>
</organism>
<comment type="subcellular location">
    <subcellularLocation>
        <location evidence="1">Nucleus</location>
    </subcellularLocation>
</comment>
<dbReference type="InterPro" id="IPR001471">
    <property type="entry name" value="AP2/ERF_dom"/>
</dbReference>
<dbReference type="GO" id="GO:0005634">
    <property type="term" value="C:nucleus"/>
    <property type="evidence" value="ECO:0007669"/>
    <property type="project" value="UniProtKB-SubCell"/>
</dbReference>
<feature type="domain" description="AP2/ERF" evidence="7">
    <location>
        <begin position="209"/>
        <end position="279"/>
    </location>
</feature>
<dbReference type="Proteomes" id="UP000001514">
    <property type="component" value="Unassembled WGS sequence"/>
</dbReference>
<keyword evidence="3" id="KW-0238">DNA-binding</keyword>
<name>D8RDA4_SELML</name>
<dbReference type="Gene3D" id="3.30.730.10">
    <property type="entry name" value="AP2/ERF domain"/>
    <property type="match status" value="1"/>
</dbReference>
<dbReference type="GO" id="GO:0003677">
    <property type="term" value="F:DNA binding"/>
    <property type="evidence" value="ECO:0007669"/>
    <property type="project" value="UniProtKB-KW"/>
</dbReference>
<proteinExistence type="predicted"/>
<dbReference type="KEGG" id="smo:SELMODRAFT_410039"/>
<feature type="region of interest" description="Disordered" evidence="6">
    <location>
        <begin position="56"/>
        <end position="81"/>
    </location>
</feature>
<feature type="region of interest" description="Disordered" evidence="6">
    <location>
        <begin position="112"/>
        <end position="138"/>
    </location>
</feature>
<evidence type="ECO:0000256" key="1">
    <source>
        <dbReference type="ARBA" id="ARBA00004123"/>
    </source>
</evidence>
<dbReference type="PANTHER" id="PTHR32467:SF118">
    <property type="entry name" value="ETHYLENE-RESPONSIVE TRANSCRIPTION FACTOR RAP2-7"/>
    <property type="match status" value="1"/>
</dbReference>
<evidence type="ECO:0000256" key="2">
    <source>
        <dbReference type="ARBA" id="ARBA00023015"/>
    </source>
</evidence>
<feature type="compositionally biased region" description="Basic and acidic residues" evidence="6">
    <location>
        <begin position="176"/>
        <end position="191"/>
    </location>
</feature>
<reference evidence="8 9" key="1">
    <citation type="journal article" date="2011" name="Science">
        <title>The Selaginella genome identifies genetic changes associated with the evolution of vascular plants.</title>
        <authorList>
            <person name="Banks J.A."/>
            <person name="Nishiyama T."/>
            <person name="Hasebe M."/>
            <person name="Bowman J.L."/>
            <person name="Gribskov M."/>
            <person name="dePamphilis C."/>
            <person name="Albert V.A."/>
            <person name="Aono N."/>
            <person name="Aoyama T."/>
            <person name="Ambrose B.A."/>
            <person name="Ashton N.W."/>
            <person name="Axtell M.J."/>
            <person name="Barker E."/>
            <person name="Barker M.S."/>
            <person name="Bennetzen J.L."/>
            <person name="Bonawitz N.D."/>
            <person name="Chapple C."/>
            <person name="Cheng C."/>
            <person name="Correa L.G."/>
            <person name="Dacre M."/>
            <person name="DeBarry J."/>
            <person name="Dreyer I."/>
            <person name="Elias M."/>
            <person name="Engstrom E.M."/>
            <person name="Estelle M."/>
            <person name="Feng L."/>
            <person name="Finet C."/>
            <person name="Floyd S.K."/>
            <person name="Frommer W.B."/>
            <person name="Fujita T."/>
            <person name="Gramzow L."/>
            <person name="Gutensohn M."/>
            <person name="Harholt J."/>
            <person name="Hattori M."/>
            <person name="Heyl A."/>
            <person name="Hirai T."/>
            <person name="Hiwatashi Y."/>
            <person name="Ishikawa M."/>
            <person name="Iwata M."/>
            <person name="Karol K.G."/>
            <person name="Koehler B."/>
            <person name="Kolukisaoglu U."/>
            <person name="Kubo M."/>
            <person name="Kurata T."/>
            <person name="Lalonde S."/>
            <person name="Li K."/>
            <person name="Li Y."/>
            <person name="Litt A."/>
            <person name="Lyons E."/>
            <person name="Manning G."/>
            <person name="Maruyama T."/>
            <person name="Michael T.P."/>
            <person name="Mikami K."/>
            <person name="Miyazaki S."/>
            <person name="Morinaga S."/>
            <person name="Murata T."/>
            <person name="Mueller-Roeber B."/>
            <person name="Nelson D.R."/>
            <person name="Obara M."/>
            <person name="Oguri Y."/>
            <person name="Olmstead R.G."/>
            <person name="Onodera N."/>
            <person name="Petersen B.L."/>
            <person name="Pils B."/>
            <person name="Prigge M."/>
            <person name="Rensing S.A."/>
            <person name="Riano-Pachon D.M."/>
            <person name="Roberts A.W."/>
            <person name="Sato Y."/>
            <person name="Scheller H.V."/>
            <person name="Schulz B."/>
            <person name="Schulz C."/>
            <person name="Shakirov E.V."/>
            <person name="Shibagaki N."/>
            <person name="Shinohara N."/>
            <person name="Shippen D.E."/>
            <person name="Soerensen I."/>
            <person name="Sotooka R."/>
            <person name="Sugimoto N."/>
            <person name="Sugita M."/>
            <person name="Sumikawa N."/>
            <person name="Tanurdzic M."/>
            <person name="Theissen G."/>
            <person name="Ulvskov P."/>
            <person name="Wakazuki S."/>
            <person name="Weng J.K."/>
            <person name="Willats W.W."/>
            <person name="Wipf D."/>
            <person name="Wolf P.G."/>
            <person name="Yang L."/>
            <person name="Zimmer A.D."/>
            <person name="Zhu Q."/>
            <person name="Mitros T."/>
            <person name="Hellsten U."/>
            <person name="Loque D."/>
            <person name="Otillar R."/>
            <person name="Salamov A."/>
            <person name="Schmutz J."/>
            <person name="Shapiro H."/>
            <person name="Lindquist E."/>
            <person name="Lucas S."/>
            <person name="Rokhsar D."/>
            <person name="Grigoriev I.V."/>
        </authorList>
    </citation>
    <scope>NUCLEOTIDE SEQUENCE [LARGE SCALE GENOMIC DNA]</scope>
</reference>
<evidence type="ECO:0000256" key="4">
    <source>
        <dbReference type="ARBA" id="ARBA00023163"/>
    </source>
</evidence>